<dbReference type="WBParaSite" id="Csp11.Scaffold630.g19653.t1">
    <property type="protein sequence ID" value="Csp11.Scaffold630.g19653.t1"/>
    <property type="gene ID" value="Csp11.Scaffold630.g19653"/>
</dbReference>
<accession>A0A1I7UV48</accession>
<name>A0A1I7UV48_9PELO</name>
<protein>
    <submittedName>
        <fullName evidence="2">FTH domain-containing protein</fullName>
    </submittedName>
</protein>
<organism evidence="1 2">
    <name type="scientific">Caenorhabditis tropicalis</name>
    <dbReference type="NCBI Taxonomy" id="1561998"/>
    <lineage>
        <taxon>Eukaryota</taxon>
        <taxon>Metazoa</taxon>
        <taxon>Ecdysozoa</taxon>
        <taxon>Nematoda</taxon>
        <taxon>Chromadorea</taxon>
        <taxon>Rhabditida</taxon>
        <taxon>Rhabditina</taxon>
        <taxon>Rhabditomorpha</taxon>
        <taxon>Rhabditoidea</taxon>
        <taxon>Rhabditidae</taxon>
        <taxon>Peloderinae</taxon>
        <taxon>Caenorhabditis</taxon>
    </lineage>
</organism>
<evidence type="ECO:0000313" key="2">
    <source>
        <dbReference type="WBParaSite" id="Csp11.Scaffold630.g19653.t1"/>
    </source>
</evidence>
<dbReference type="AlphaFoldDB" id="A0A1I7UV48"/>
<reference evidence="2" key="1">
    <citation type="submission" date="2016-11" db="UniProtKB">
        <authorList>
            <consortium name="WormBaseParasite"/>
        </authorList>
    </citation>
    <scope>IDENTIFICATION</scope>
</reference>
<dbReference type="eggNOG" id="ENOG502TKA1">
    <property type="taxonomic scope" value="Eukaryota"/>
</dbReference>
<sequence>MFESVERGEEVNGFPTKMSRRQVMLNAFVSVYKYSEIHEDTLKHSFNDLKVTIDHKKVKIHLKSATKTVEFEFRPEENGCSIWIDNKNRFVKGITYETMAANEFITIVEEALFPFESMTFDTEDSDLAELQPYFNQKISKYFVENFKLVPVKDISMKFFLSSKGETIYPFDFRTLSPNIPAFGKAPRSLKVEIDRRIRNFSINDFGLPNTGQWRNLSTLDMIYEDFIPSEVNISHFETVRIYQLNVDEVWGIKENLDMYIDQEKSDNHSYEFEKLEIQTADEFPVELMRQSFEQRDFIEKIEENLYEVYSNYLSTWISIDLRDPYKVVFGPKKSEQKGCVPEPFKTHEEFLMTCAIYEYLKTEKNAQLAYRNLSKLMISLDKKHMEWVILAKESSNQASSEKLERPIILEKIDFLKILESRTHDYIDCIREGAVFTIFDGLRRNQIVKTLITEKKYRHLVWGSALPFISSHSVLANDRFAHQFDYLKVVIDDSKIKIHLKTGPTKVNFEFWEGENGCWIWNDSMMEFHEKLSYDKLAHIELKRIVNTRIDLFESVDFDVEGRTKWSSNEDDRRFDFIEMLRIKFGVIRTRRFSTKWFLANQTLHSPLQIYGVSEEVLEAIKIRVLSEEWLTVQQLDQLKENLEALTTTRQYQKATELDVQDPSLQFYFPDITQFEIIRIWNLSVDFARYIVNQIGVIVETQMRQHPNTAYTFRILIHMNNQMSQADRQAVFLAPVEENVYIKYYERIGKRYVFYFQDEKILRIYEHHNPQ</sequence>
<keyword evidence="1" id="KW-1185">Reference proteome</keyword>
<dbReference type="Proteomes" id="UP000095282">
    <property type="component" value="Unplaced"/>
</dbReference>
<evidence type="ECO:0000313" key="1">
    <source>
        <dbReference type="Proteomes" id="UP000095282"/>
    </source>
</evidence>
<proteinExistence type="predicted"/>